<sequence length="151" mass="16739">MPGNGPLPKDASQRRRRNADAVTTTVLPANGPDGPTPELPGGHDYDSRTLAWYETWRSSPQAATFLPTDWQRLHMLAELVQEYWGEPRKDLLAEIRLNEASLGGTAADRVRLRWTVAEPDIEPVARRSASPRGGTSRRDRVLKVVDGQADS</sequence>
<proteinExistence type="predicted"/>
<accession>A0A250VT47</accession>
<feature type="region of interest" description="Disordered" evidence="1">
    <location>
        <begin position="123"/>
        <end position="151"/>
    </location>
</feature>
<name>A0A250VT47_STROL</name>
<reference evidence="3" key="1">
    <citation type="submission" date="2017-05" db="EMBL/GenBank/DDBJ databases">
        <title>Streptomyces olivochromogenes NBRC 3561 whole genome shotgun sequence.</title>
        <authorList>
            <person name="Dohra H."/>
            <person name="Kodani S."/>
        </authorList>
    </citation>
    <scope>NUCLEOTIDE SEQUENCE [LARGE SCALE GENOMIC DNA]</scope>
    <source>
        <strain evidence="3">NBRC 3561</strain>
    </source>
</reference>
<dbReference type="InterPro" id="IPR057972">
    <property type="entry name" value="Terminase_7"/>
</dbReference>
<dbReference type="Proteomes" id="UP000217446">
    <property type="component" value="Unassembled WGS sequence"/>
</dbReference>
<evidence type="ECO:0000256" key="1">
    <source>
        <dbReference type="SAM" id="MobiDB-lite"/>
    </source>
</evidence>
<dbReference type="AlphaFoldDB" id="A0A250VT47"/>
<evidence type="ECO:0000313" key="3">
    <source>
        <dbReference type="Proteomes" id="UP000217446"/>
    </source>
</evidence>
<dbReference type="STRING" id="1963.AQJ27_44875"/>
<organism evidence="2 3">
    <name type="scientific">Streptomyces olivochromogenes</name>
    <dbReference type="NCBI Taxonomy" id="1963"/>
    <lineage>
        <taxon>Bacteria</taxon>
        <taxon>Bacillati</taxon>
        <taxon>Actinomycetota</taxon>
        <taxon>Actinomycetes</taxon>
        <taxon>Kitasatosporales</taxon>
        <taxon>Streptomycetaceae</taxon>
        <taxon>Streptomyces</taxon>
    </lineage>
</organism>
<keyword evidence="3" id="KW-1185">Reference proteome</keyword>
<protein>
    <recommendedName>
        <fullName evidence="4">Terminase small subunit</fullName>
    </recommendedName>
</protein>
<comment type="caution">
    <text evidence="2">The sequence shown here is derived from an EMBL/GenBank/DDBJ whole genome shotgun (WGS) entry which is preliminary data.</text>
</comment>
<evidence type="ECO:0000313" key="2">
    <source>
        <dbReference type="EMBL" id="GAX57321.1"/>
    </source>
</evidence>
<gene>
    <name evidence="2" type="ORF">SO3561_08891</name>
</gene>
<evidence type="ECO:0008006" key="4">
    <source>
        <dbReference type="Google" id="ProtNLM"/>
    </source>
</evidence>
<dbReference type="RefSeq" id="WP_067382926.1">
    <property type="nucleotide sequence ID" value="NZ_BDQI01000034.1"/>
</dbReference>
<dbReference type="EMBL" id="BDQI01000034">
    <property type="protein sequence ID" value="GAX57321.1"/>
    <property type="molecule type" value="Genomic_DNA"/>
</dbReference>
<dbReference type="Pfam" id="PF25673">
    <property type="entry name" value="Terminase_7"/>
    <property type="match status" value="1"/>
</dbReference>
<feature type="region of interest" description="Disordered" evidence="1">
    <location>
        <begin position="1"/>
        <end position="43"/>
    </location>
</feature>